<comment type="caution">
    <text evidence="1">The sequence shown here is derived from an EMBL/GenBank/DDBJ whole genome shotgun (WGS) entry which is preliminary data.</text>
</comment>
<protein>
    <submittedName>
        <fullName evidence="1">Uncharacterized protein</fullName>
    </submittedName>
</protein>
<proteinExistence type="predicted"/>
<evidence type="ECO:0000313" key="2">
    <source>
        <dbReference type="Proteomes" id="UP000799755"/>
    </source>
</evidence>
<dbReference type="EMBL" id="MU003617">
    <property type="protein sequence ID" value="KAF2462490.1"/>
    <property type="molecule type" value="Genomic_DNA"/>
</dbReference>
<keyword evidence="2" id="KW-1185">Reference proteome</keyword>
<organism evidence="1 2">
    <name type="scientific">Lindgomyces ingoldianus</name>
    <dbReference type="NCBI Taxonomy" id="673940"/>
    <lineage>
        <taxon>Eukaryota</taxon>
        <taxon>Fungi</taxon>
        <taxon>Dikarya</taxon>
        <taxon>Ascomycota</taxon>
        <taxon>Pezizomycotina</taxon>
        <taxon>Dothideomycetes</taxon>
        <taxon>Pleosporomycetidae</taxon>
        <taxon>Pleosporales</taxon>
        <taxon>Lindgomycetaceae</taxon>
        <taxon>Lindgomyces</taxon>
    </lineage>
</organism>
<name>A0ACB6Q7F8_9PLEO</name>
<accession>A0ACB6Q7F8</accession>
<evidence type="ECO:0000313" key="1">
    <source>
        <dbReference type="EMBL" id="KAF2462490.1"/>
    </source>
</evidence>
<gene>
    <name evidence="1" type="ORF">BDR25DRAFT_367158</name>
</gene>
<sequence length="182" mass="20926">MPQRPKVAKFHTGSTQLSPNPMVSDLNLNNQQCYTIARKDYRDNLRDKETIYKRLKALRAILEPSNKQLKQSAQTAYDRARKWSSKMKQDQWITAYRNAYIDAKSVHLLNVTEYQPHYDFVSAISDVNPGCAAAIQSILVQHEQTDEDPPNFLTSCLEFFKNWQQSQPAQQPGVTHSGFATY</sequence>
<reference evidence="1" key="1">
    <citation type="journal article" date="2020" name="Stud. Mycol.">
        <title>101 Dothideomycetes genomes: a test case for predicting lifestyles and emergence of pathogens.</title>
        <authorList>
            <person name="Haridas S."/>
            <person name="Albert R."/>
            <person name="Binder M."/>
            <person name="Bloem J."/>
            <person name="Labutti K."/>
            <person name="Salamov A."/>
            <person name="Andreopoulos B."/>
            <person name="Baker S."/>
            <person name="Barry K."/>
            <person name="Bills G."/>
            <person name="Bluhm B."/>
            <person name="Cannon C."/>
            <person name="Castanera R."/>
            <person name="Culley D."/>
            <person name="Daum C."/>
            <person name="Ezra D."/>
            <person name="Gonzalez J."/>
            <person name="Henrissat B."/>
            <person name="Kuo A."/>
            <person name="Liang C."/>
            <person name="Lipzen A."/>
            <person name="Lutzoni F."/>
            <person name="Magnuson J."/>
            <person name="Mondo S."/>
            <person name="Nolan M."/>
            <person name="Ohm R."/>
            <person name="Pangilinan J."/>
            <person name="Park H.-J."/>
            <person name="Ramirez L."/>
            <person name="Alfaro M."/>
            <person name="Sun H."/>
            <person name="Tritt A."/>
            <person name="Yoshinaga Y."/>
            <person name="Zwiers L.-H."/>
            <person name="Turgeon B."/>
            <person name="Goodwin S."/>
            <person name="Spatafora J."/>
            <person name="Crous P."/>
            <person name="Grigoriev I."/>
        </authorList>
    </citation>
    <scope>NUCLEOTIDE SEQUENCE</scope>
    <source>
        <strain evidence="1">ATCC 200398</strain>
    </source>
</reference>
<dbReference type="Proteomes" id="UP000799755">
    <property type="component" value="Unassembled WGS sequence"/>
</dbReference>